<keyword evidence="4" id="KW-1185">Reference proteome</keyword>
<sequence>MKVRAVQRLGGGALALLLGACSPLGLFNGVMPKDAGSRLVASGVPYGEGPRRVLDVYAPTGKAAAPHPVIVFFYGGSWNSGVRTGYAFVGRALAARGFVTVIPDYRLVPEVTYPGFIEDGAAAVRWVRAHAKDYGGDGERIVLAGHSAGAYIAAMLAVDGRWLGDDRKAVRGLAGLAGPYDFAPFTVPASQAAFGGWPKPAETQPVTWADAGAPPALLLAGADDTTVKPRNSQALAAALRKAGVSEEVKLYPGIGHIGVLTAIAKPFRGKAPVLDDVAAFAGRVTR</sequence>
<dbReference type="SUPFAM" id="SSF53474">
    <property type="entry name" value="alpha/beta-Hydrolases"/>
    <property type="match status" value="1"/>
</dbReference>
<dbReference type="GO" id="GO:0016787">
    <property type="term" value="F:hydrolase activity"/>
    <property type="evidence" value="ECO:0007669"/>
    <property type="project" value="UniProtKB-KW"/>
</dbReference>
<dbReference type="Pfam" id="PF20434">
    <property type="entry name" value="BD-FAE"/>
    <property type="match status" value="1"/>
</dbReference>
<dbReference type="PROSITE" id="PS51257">
    <property type="entry name" value="PROKAR_LIPOPROTEIN"/>
    <property type="match status" value="1"/>
</dbReference>
<evidence type="ECO:0000313" key="3">
    <source>
        <dbReference type="EMBL" id="MFD1613416.1"/>
    </source>
</evidence>
<evidence type="ECO:0000313" key="4">
    <source>
        <dbReference type="Proteomes" id="UP001597115"/>
    </source>
</evidence>
<evidence type="ECO:0000256" key="1">
    <source>
        <dbReference type="ARBA" id="ARBA00022801"/>
    </source>
</evidence>
<dbReference type="EMBL" id="JBHUDY010000003">
    <property type="protein sequence ID" value="MFD1613416.1"/>
    <property type="molecule type" value="Genomic_DNA"/>
</dbReference>
<proteinExistence type="predicted"/>
<dbReference type="RefSeq" id="WP_380891508.1">
    <property type="nucleotide sequence ID" value="NZ_JBHUDY010000003.1"/>
</dbReference>
<dbReference type="PANTHER" id="PTHR48081">
    <property type="entry name" value="AB HYDROLASE SUPERFAMILY PROTEIN C4A8.06C"/>
    <property type="match status" value="1"/>
</dbReference>
<reference evidence="4" key="1">
    <citation type="journal article" date="2019" name="Int. J. Syst. Evol. Microbiol.">
        <title>The Global Catalogue of Microorganisms (GCM) 10K type strain sequencing project: providing services to taxonomists for standard genome sequencing and annotation.</title>
        <authorList>
            <consortium name="The Broad Institute Genomics Platform"/>
            <consortium name="The Broad Institute Genome Sequencing Center for Infectious Disease"/>
            <person name="Wu L."/>
            <person name="Ma J."/>
        </authorList>
    </citation>
    <scope>NUCLEOTIDE SEQUENCE [LARGE SCALE GENOMIC DNA]</scope>
    <source>
        <strain evidence="4">CGMCC 1.16275</strain>
    </source>
</reference>
<feature type="domain" description="BD-FAE-like" evidence="2">
    <location>
        <begin position="54"/>
        <end position="160"/>
    </location>
</feature>
<dbReference type="Gene3D" id="3.40.50.1820">
    <property type="entry name" value="alpha/beta hydrolase"/>
    <property type="match status" value="1"/>
</dbReference>
<evidence type="ECO:0000259" key="2">
    <source>
        <dbReference type="Pfam" id="PF20434"/>
    </source>
</evidence>
<gene>
    <name evidence="3" type="ORF">ACFSCW_16570</name>
</gene>
<dbReference type="InterPro" id="IPR050300">
    <property type="entry name" value="GDXG_lipolytic_enzyme"/>
</dbReference>
<name>A0ABW4I7H0_9SPHN</name>
<dbReference type="Proteomes" id="UP001597115">
    <property type="component" value="Unassembled WGS sequence"/>
</dbReference>
<organism evidence="3 4">
    <name type="scientific">Sphingomonas tabacisoli</name>
    <dbReference type="NCBI Taxonomy" id="2249466"/>
    <lineage>
        <taxon>Bacteria</taxon>
        <taxon>Pseudomonadati</taxon>
        <taxon>Pseudomonadota</taxon>
        <taxon>Alphaproteobacteria</taxon>
        <taxon>Sphingomonadales</taxon>
        <taxon>Sphingomonadaceae</taxon>
        <taxon>Sphingomonas</taxon>
    </lineage>
</organism>
<protein>
    <submittedName>
        <fullName evidence="3">Alpha/beta hydrolase</fullName>
    </submittedName>
</protein>
<dbReference type="InterPro" id="IPR049492">
    <property type="entry name" value="BD-FAE-like_dom"/>
</dbReference>
<dbReference type="PANTHER" id="PTHR48081:SF9">
    <property type="entry name" value="CARBOXYLESTERASE"/>
    <property type="match status" value="1"/>
</dbReference>
<accession>A0ABW4I7H0</accession>
<keyword evidence="1 3" id="KW-0378">Hydrolase</keyword>
<dbReference type="InterPro" id="IPR029058">
    <property type="entry name" value="AB_hydrolase_fold"/>
</dbReference>
<comment type="caution">
    <text evidence="3">The sequence shown here is derived from an EMBL/GenBank/DDBJ whole genome shotgun (WGS) entry which is preliminary data.</text>
</comment>